<keyword evidence="4 8" id="KW-0812">Transmembrane</keyword>
<comment type="similarity">
    <text evidence="2">Belongs to the resistance-nodulation-cell division (RND) (TC 2.A.6) family. MmpL subfamily.</text>
</comment>
<dbReference type="InterPro" id="IPR004869">
    <property type="entry name" value="MMPL_dom"/>
</dbReference>
<feature type="transmembrane region" description="Helical" evidence="8">
    <location>
        <begin position="300"/>
        <end position="325"/>
    </location>
</feature>
<dbReference type="PANTHER" id="PTHR33406">
    <property type="entry name" value="MEMBRANE PROTEIN MJ1562-RELATED"/>
    <property type="match status" value="1"/>
</dbReference>
<evidence type="ECO:0000256" key="3">
    <source>
        <dbReference type="ARBA" id="ARBA00022475"/>
    </source>
</evidence>
<feature type="compositionally biased region" description="Low complexity" evidence="7">
    <location>
        <begin position="500"/>
        <end position="512"/>
    </location>
</feature>
<feature type="compositionally biased region" description="Basic and acidic residues" evidence="7">
    <location>
        <begin position="552"/>
        <end position="563"/>
    </location>
</feature>
<comment type="subcellular location">
    <subcellularLocation>
        <location evidence="1">Cell membrane</location>
        <topology evidence="1">Multi-pass membrane protein</topology>
    </subcellularLocation>
</comment>
<evidence type="ECO:0000259" key="9">
    <source>
        <dbReference type="Pfam" id="PF03176"/>
    </source>
</evidence>
<evidence type="ECO:0000256" key="4">
    <source>
        <dbReference type="ARBA" id="ARBA00022692"/>
    </source>
</evidence>
<feature type="transmembrane region" description="Helical" evidence="8">
    <location>
        <begin position="654"/>
        <end position="672"/>
    </location>
</feature>
<evidence type="ECO:0000313" key="10">
    <source>
        <dbReference type="EMBL" id="KYH13350.1"/>
    </source>
</evidence>
<dbReference type="InterPro" id="IPR050545">
    <property type="entry name" value="Mycobact_MmpL"/>
</dbReference>
<evidence type="ECO:0000313" key="11">
    <source>
        <dbReference type="Proteomes" id="UP000075418"/>
    </source>
</evidence>
<feature type="compositionally biased region" description="Low complexity" evidence="7">
    <location>
        <begin position="477"/>
        <end position="488"/>
    </location>
</feature>
<comment type="caution">
    <text evidence="10">The sequence shown here is derived from an EMBL/GenBank/DDBJ whole genome shotgun (WGS) entry which is preliminary data.</text>
</comment>
<dbReference type="PROSITE" id="PS51257">
    <property type="entry name" value="PROKAR_LIPOPROTEIN"/>
    <property type="match status" value="1"/>
</dbReference>
<dbReference type="Gene3D" id="1.20.1640.10">
    <property type="entry name" value="Multidrug efflux transporter AcrB transmembrane domain"/>
    <property type="match status" value="2"/>
</dbReference>
<organism evidence="10 11">
    <name type="scientific">Staphylococcus kloosii</name>
    <dbReference type="NCBI Taxonomy" id="29384"/>
    <lineage>
        <taxon>Bacteria</taxon>
        <taxon>Bacillati</taxon>
        <taxon>Bacillota</taxon>
        <taxon>Bacilli</taxon>
        <taxon>Bacillales</taxon>
        <taxon>Staphylococcaceae</taxon>
        <taxon>Staphylococcus</taxon>
    </lineage>
</organism>
<feature type="transmembrane region" description="Helical" evidence="8">
    <location>
        <begin position="679"/>
        <end position="701"/>
    </location>
</feature>
<evidence type="ECO:0000256" key="8">
    <source>
        <dbReference type="SAM" id="Phobius"/>
    </source>
</evidence>
<keyword evidence="6 8" id="KW-0472">Membrane</keyword>
<proteinExistence type="inferred from homology"/>
<feature type="domain" description="Membrane transport protein MMPL" evidence="9">
    <location>
        <begin position="488"/>
        <end position="819"/>
    </location>
</feature>
<feature type="transmembrane region" description="Helical" evidence="8">
    <location>
        <begin position="782"/>
        <end position="805"/>
    </location>
</feature>
<evidence type="ECO:0000256" key="1">
    <source>
        <dbReference type="ARBA" id="ARBA00004651"/>
    </source>
</evidence>
<keyword evidence="5 8" id="KW-1133">Transmembrane helix</keyword>
<feature type="transmembrane region" description="Helical" evidence="8">
    <location>
        <begin position="169"/>
        <end position="188"/>
    </location>
</feature>
<evidence type="ECO:0000256" key="7">
    <source>
        <dbReference type="SAM" id="MobiDB-lite"/>
    </source>
</evidence>
<reference evidence="10 11" key="1">
    <citation type="submission" date="2016-02" db="EMBL/GenBank/DDBJ databases">
        <title>Draft genome sequence of hydrocarbon degrading Staphylococcus saprophyticus Strain CNV2, isolated from crude-oil contaminated soil from Noonmati Oil Refinery, Guwahati, Assam, India.</title>
        <authorList>
            <person name="Mukherjee A."/>
            <person name="Chettri B."/>
            <person name="Langpoklakpam J."/>
            <person name="Singh A.K."/>
            <person name="Chattopadhyay D.J."/>
        </authorList>
    </citation>
    <scope>NUCLEOTIDE SEQUENCE [LARGE SCALE GENOMIC DNA]</scope>
    <source>
        <strain evidence="10 11">CNV2</strain>
    </source>
</reference>
<feature type="transmembrane region" description="Helical" evidence="8">
    <location>
        <begin position="7"/>
        <end position="26"/>
    </location>
</feature>
<feature type="transmembrane region" description="Helical" evidence="8">
    <location>
        <begin position="225"/>
        <end position="247"/>
    </location>
</feature>
<feature type="transmembrane region" description="Helical" evidence="8">
    <location>
        <begin position="357"/>
        <end position="374"/>
    </location>
</feature>
<dbReference type="PANTHER" id="PTHR33406:SF6">
    <property type="entry name" value="MEMBRANE PROTEIN YDGH-RELATED"/>
    <property type="match status" value="1"/>
</dbReference>
<evidence type="ECO:0000256" key="2">
    <source>
        <dbReference type="ARBA" id="ARBA00010157"/>
    </source>
</evidence>
<feature type="transmembrane region" description="Helical" evidence="8">
    <location>
        <begin position="756"/>
        <end position="776"/>
    </location>
</feature>
<dbReference type="RefSeq" id="WP_061853581.1">
    <property type="nucleotide sequence ID" value="NZ_LUGM01000002.1"/>
</dbReference>
<name>A0A151A2F7_9STAP</name>
<evidence type="ECO:0000256" key="5">
    <source>
        <dbReference type="ARBA" id="ARBA00022989"/>
    </source>
</evidence>
<feature type="transmembrane region" description="Helical" evidence="8">
    <location>
        <begin position="275"/>
        <end position="294"/>
    </location>
</feature>
<dbReference type="SUPFAM" id="SSF82866">
    <property type="entry name" value="Multidrug efflux transporter AcrB transmembrane domain"/>
    <property type="match status" value="2"/>
</dbReference>
<feature type="compositionally biased region" description="Polar residues" evidence="7">
    <location>
        <begin position="489"/>
        <end position="499"/>
    </location>
</feature>
<feature type="transmembrane region" description="Helical" evidence="8">
    <location>
        <begin position="195"/>
        <end position="219"/>
    </location>
</feature>
<feature type="region of interest" description="Disordered" evidence="7">
    <location>
        <begin position="476"/>
        <end position="563"/>
    </location>
</feature>
<feature type="compositionally biased region" description="Polar residues" evidence="7">
    <location>
        <begin position="513"/>
        <end position="550"/>
    </location>
</feature>
<feature type="transmembrane region" description="Helical" evidence="8">
    <location>
        <begin position="707"/>
        <end position="735"/>
    </location>
</feature>
<dbReference type="AlphaFoldDB" id="A0A151A2F7"/>
<feature type="domain" description="Membrane transport protein MMPL" evidence="9">
    <location>
        <begin position="45"/>
        <end position="357"/>
    </location>
</feature>
<keyword evidence="3" id="KW-1003">Cell membrane</keyword>
<accession>A0A151A2F7</accession>
<dbReference type="Proteomes" id="UP000075418">
    <property type="component" value="Unassembled WGS sequence"/>
</dbReference>
<protein>
    <submittedName>
        <fullName evidence="10">MMPL family protein</fullName>
    </submittedName>
</protein>
<gene>
    <name evidence="10" type="ORF">A0131_00800</name>
</gene>
<sequence length="827" mass="91165">MKSILKFRWLISIIVVIAIACSIVFAPNLSKLASDKGDIVPPNDTTSQQYKQMLKDVGADSNSMSAVIKLDHKLDSSSKKEINDYVDKVKKVKGVESVISPFDSKDTEDKLVSDNKKSVMIPIVSSDNKNKTLDAKEDIQKINPDFKNVYLTGNDIIHDDINKSVEKGLQATEIITVILILVILFFVFRSVVTPFVPLVLVGLSYVFAQGILALLVKYFDFPVSIYIQSFLVALLFGIGTDYCILLLNRYKEELGKDQSNFDAVLSTFKNGGRTILICAITVLVGFGALFFVKFSLFKSAVGIAVGVLCLMIVLFTLLPTLLALIGDKVFWPSKNAAGHSDSKLWGKLADFTTKRPFIALVIVFVIMVPLIFFSPNNITYDNTNEISDKYDSIKAINVIKNDFSVGEAFPVQVAIKSDSKLTDSKGVNDLEALSQSINKIKGVDSVNTITRPTGTPIKQLGATYQLNEMQKQLGKANNGLNDVNNGLNQMNSQVSPLKDSQQVQGLMQQGSQDPQGSNQKVTQQAGQLSQGLEKSQNGISQVQDGQSKIQQRMKDMSKDEDIKKSGMYITNDMLNNGDLKKSVDQYSEDNGKIVLLNIDLKDDPFSNKAMNTVDTIHKTVDNQVKGTSFKDSKIEYGGMSSQNNDLQDTIDHDMNKAIILISIFLFIVLLIFQRSIIMPIYMIASILITYYASIGISNIIFGNMLHMGGLLLVVPFFSFVVLMALGVDYAIFLVNRFSEEASLGINEALQIAMRKMGKVIMTACIILIGTVAALYASGAMTLMEIATVVILGLIIYNLLMLPLFIPAVAKSFGKGNWWPFKYKGNNQ</sequence>
<dbReference type="EMBL" id="LUGM01000002">
    <property type="protein sequence ID" value="KYH13350.1"/>
    <property type="molecule type" value="Genomic_DNA"/>
</dbReference>
<evidence type="ECO:0000256" key="6">
    <source>
        <dbReference type="ARBA" id="ARBA00023136"/>
    </source>
</evidence>
<dbReference type="GO" id="GO:0005886">
    <property type="term" value="C:plasma membrane"/>
    <property type="evidence" value="ECO:0007669"/>
    <property type="project" value="UniProtKB-SubCell"/>
</dbReference>
<dbReference type="Pfam" id="PF03176">
    <property type="entry name" value="MMPL"/>
    <property type="match status" value="2"/>
</dbReference>